<dbReference type="GO" id="GO:0005024">
    <property type="term" value="F:transforming growth factor beta receptor activity"/>
    <property type="evidence" value="ECO:0007669"/>
    <property type="project" value="TreeGrafter"/>
</dbReference>
<evidence type="ECO:0000256" key="11">
    <source>
        <dbReference type="ARBA" id="ARBA00022989"/>
    </source>
</evidence>
<comment type="subcellular location">
    <subcellularLocation>
        <location evidence="1">Membrane</location>
        <topology evidence="1">Single-pass type I membrane protein</topology>
    </subcellularLocation>
</comment>
<keyword evidence="7" id="KW-0732">Signal</keyword>
<comment type="caution">
    <text evidence="15">The sequence shown here is derived from an EMBL/GenBank/DDBJ whole genome shotgun (WGS) entry which is preliminary data.</text>
</comment>
<name>A0A226MK05_CALSU</name>
<evidence type="ECO:0000256" key="6">
    <source>
        <dbReference type="ARBA" id="ARBA00022692"/>
    </source>
</evidence>
<dbReference type="InterPro" id="IPR008266">
    <property type="entry name" value="Tyr_kinase_AS"/>
</dbReference>
<proteinExistence type="inferred from homology"/>
<evidence type="ECO:0000256" key="8">
    <source>
        <dbReference type="ARBA" id="ARBA00022741"/>
    </source>
</evidence>
<feature type="non-terminal residue" evidence="15">
    <location>
        <position position="202"/>
    </location>
</feature>
<dbReference type="InterPro" id="IPR000719">
    <property type="entry name" value="Prot_kinase_dom"/>
</dbReference>
<dbReference type="Pfam" id="PF07714">
    <property type="entry name" value="PK_Tyr_Ser-Thr"/>
    <property type="match status" value="1"/>
</dbReference>
<evidence type="ECO:0000259" key="14">
    <source>
        <dbReference type="PROSITE" id="PS50011"/>
    </source>
</evidence>
<evidence type="ECO:0000256" key="3">
    <source>
        <dbReference type="ARBA" id="ARBA00012401"/>
    </source>
</evidence>
<evidence type="ECO:0000256" key="1">
    <source>
        <dbReference type="ARBA" id="ARBA00004479"/>
    </source>
</evidence>
<keyword evidence="12" id="KW-0472">Membrane</keyword>
<keyword evidence="16" id="KW-1185">Reference proteome</keyword>
<evidence type="ECO:0000256" key="12">
    <source>
        <dbReference type="ARBA" id="ARBA00023136"/>
    </source>
</evidence>
<keyword evidence="13" id="KW-0675">Receptor</keyword>
<dbReference type="EMBL" id="MCFN01000724">
    <property type="protein sequence ID" value="OXB55634.1"/>
    <property type="molecule type" value="Genomic_DNA"/>
</dbReference>
<feature type="domain" description="Protein kinase" evidence="14">
    <location>
        <begin position="9"/>
        <end position="202"/>
    </location>
</feature>
<keyword evidence="5" id="KW-0808">Transferase</keyword>
<dbReference type="SUPFAM" id="SSF56112">
    <property type="entry name" value="Protein kinase-like (PK-like)"/>
    <property type="match status" value="1"/>
</dbReference>
<keyword evidence="4" id="KW-0723">Serine/threonine-protein kinase</keyword>
<accession>A0A226MK05</accession>
<evidence type="ECO:0000256" key="5">
    <source>
        <dbReference type="ARBA" id="ARBA00022679"/>
    </source>
</evidence>
<gene>
    <name evidence="15" type="ORF">ASZ78_002855</name>
</gene>
<keyword evidence="6" id="KW-0812">Transmembrane</keyword>
<dbReference type="PANTHER" id="PTHR23255:SF49">
    <property type="entry name" value="ANTI-MUELLERIAN HORMONE TYPE-2 RECEPTOR"/>
    <property type="match status" value="1"/>
</dbReference>
<keyword evidence="10" id="KW-0067">ATP-binding</keyword>
<evidence type="ECO:0000256" key="13">
    <source>
        <dbReference type="ARBA" id="ARBA00023170"/>
    </source>
</evidence>
<evidence type="ECO:0000256" key="2">
    <source>
        <dbReference type="ARBA" id="ARBA00009605"/>
    </source>
</evidence>
<dbReference type="PANTHER" id="PTHR23255">
    <property type="entry name" value="TRANSFORMING GROWTH FACTOR-BETA RECEPTOR TYPE I AND II"/>
    <property type="match status" value="1"/>
</dbReference>
<dbReference type="STRING" id="9009.A0A226MK05"/>
<dbReference type="GO" id="GO:0005524">
    <property type="term" value="F:ATP binding"/>
    <property type="evidence" value="ECO:0007669"/>
    <property type="project" value="UniProtKB-KW"/>
</dbReference>
<evidence type="ECO:0000256" key="10">
    <source>
        <dbReference type="ARBA" id="ARBA00022840"/>
    </source>
</evidence>
<evidence type="ECO:0000313" key="15">
    <source>
        <dbReference type="EMBL" id="OXB55634.1"/>
    </source>
</evidence>
<keyword evidence="9" id="KW-0418">Kinase</keyword>
<dbReference type="OrthoDB" id="547665at2759"/>
<keyword evidence="8" id="KW-0547">Nucleotide-binding</keyword>
<organism evidence="15 16">
    <name type="scientific">Callipepla squamata</name>
    <name type="common">Scaled quail</name>
    <dbReference type="NCBI Taxonomy" id="9009"/>
    <lineage>
        <taxon>Eukaryota</taxon>
        <taxon>Metazoa</taxon>
        <taxon>Chordata</taxon>
        <taxon>Craniata</taxon>
        <taxon>Vertebrata</taxon>
        <taxon>Euteleostomi</taxon>
        <taxon>Archelosauria</taxon>
        <taxon>Archosauria</taxon>
        <taxon>Dinosauria</taxon>
        <taxon>Saurischia</taxon>
        <taxon>Theropoda</taxon>
        <taxon>Coelurosauria</taxon>
        <taxon>Aves</taxon>
        <taxon>Neognathae</taxon>
        <taxon>Galloanserae</taxon>
        <taxon>Galliformes</taxon>
        <taxon>Odontophoridae</taxon>
        <taxon>Callipepla</taxon>
    </lineage>
</organism>
<dbReference type="GO" id="GO:0030509">
    <property type="term" value="P:BMP signaling pathway"/>
    <property type="evidence" value="ECO:0007669"/>
    <property type="project" value="TreeGrafter"/>
</dbReference>
<dbReference type="PROSITE" id="PS00109">
    <property type="entry name" value="PROTEIN_KINASE_TYR"/>
    <property type="match status" value="1"/>
</dbReference>
<dbReference type="AlphaFoldDB" id="A0A226MK05"/>
<reference evidence="15 16" key="1">
    <citation type="submission" date="2016-07" db="EMBL/GenBank/DDBJ databases">
        <title>Disparate Historic Effective Population Sizes Predicted by Modern Levels of Genome Diversity for the Scaled Quail (Callipepla squamata) and the Northern Bobwhite (Colinus virginianus): Inferences from First and Second Generation Draft Genome Assemblies for Sympatric New World Quail.</title>
        <authorList>
            <person name="Oldeschulte D.L."/>
            <person name="Halley Y.A."/>
            <person name="Bhattarai E.K."/>
            <person name="Brashear W.A."/>
            <person name="Hill J."/>
            <person name="Metz R.P."/>
            <person name="Johnson C.D."/>
            <person name="Rollins D."/>
            <person name="Peterson M.J."/>
            <person name="Bickhart D.M."/>
            <person name="Decker J.E."/>
            <person name="Seabury C.M."/>
        </authorList>
    </citation>
    <scope>NUCLEOTIDE SEQUENCE [LARGE SCALE GENOMIC DNA]</scope>
    <source>
        <strain evidence="15 16">Texas</strain>
        <tissue evidence="15">Leg muscle</tissue>
    </source>
</reference>
<dbReference type="PROSITE" id="PS50011">
    <property type="entry name" value="PROTEIN_KINASE_DOM"/>
    <property type="match status" value="1"/>
</dbReference>
<sequence length="202" mass="21627">MGAGLPRRAVPLQVLQAGRFSAVWRGTLQQRPVAIKAFAAGGERRFAAERAVHELPLMEHENVAKLLGTRAGGPCARGGLLVLQLYPAVSAGMGAHGCGWGAPQLTPTPPPQGSLQHFLRQHVSPWAGTVRLALSLARGLAFLHQELWRDGLYKPRVVHRDLSSQNVLVREDGTCAIGDFGLAMALPPRAHGGQRGAALLRR</sequence>
<evidence type="ECO:0000256" key="7">
    <source>
        <dbReference type="ARBA" id="ARBA00022729"/>
    </source>
</evidence>
<dbReference type="InterPro" id="IPR001245">
    <property type="entry name" value="Ser-Thr/Tyr_kinase_cat_dom"/>
</dbReference>
<evidence type="ECO:0000313" key="16">
    <source>
        <dbReference type="Proteomes" id="UP000198323"/>
    </source>
</evidence>
<dbReference type="EC" id="2.7.11.30" evidence="3"/>
<dbReference type="InterPro" id="IPR011009">
    <property type="entry name" value="Kinase-like_dom_sf"/>
</dbReference>
<dbReference type="Gene3D" id="3.30.200.20">
    <property type="entry name" value="Phosphorylase Kinase, domain 1"/>
    <property type="match status" value="1"/>
</dbReference>
<evidence type="ECO:0000256" key="9">
    <source>
        <dbReference type="ARBA" id="ARBA00022777"/>
    </source>
</evidence>
<protein>
    <recommendedName>
        <fullName evidence="3">receptor protein serine/threonine kinase</fullName>
        <ecNumber evidence="3">2.7.11.30</ecNumber>
    </recommendedName>
</protein>
<dbReference type="Proteomes" id="UP000198323">
    <property type="component" value="Unassembled WGS sequence"/>
</dbReference>
<evidence type="ECO:0000256" key="4">
    <source>
        <dbReference type="ARBA" id="ARBA00022527"/>
    </source>
</evidence>
<dbReference type="InterPro" id="IPR000333">
    <property type="entry name" value="TGFB_receptor"/>
</dbReference>
<dbReference type="GO" id="GO:0005886">
    <property type="term" value="C:plasma membrane"/>
    <property type="evidence" value="ECO:0007669"/>
    <property type="project" value="TreeGrafter"/>
</dbReference>
<keyword evidence="11" id="KW-1133">Transmembrane helix</keyword>
<dbReference type="GO" id="GO:0043235">
    <property type="term" value="C:receptor complex"/>
    <property type="evidence" value="ECO:0007669"/>
    <property type="project" value="TreeGrafter"/>
</dbReference>
<comment type="similarity">
    <text evidence="2">Belongs to the protein kinase superfamily. TKL Ser/Thr protein kinase family. TGFB receptor subfamily.</text>
</comment>
<dbReference type="Gene3D" id="1.10.510.10">
    <property type="entry name" value="Transferase(Phosphotransferase) domain 1"/>
    <property type="match status" value="1"/>
</dbReference>